<reference evidence="2" key="1">
    <citation type="submission" date="2025-08" db="UniProtKB">
        <authorList>
            <consortium name="Ensembl"/>
        </authorList>
    </citation>
    <scope>IDENTIFICATION</scope>
</reference>
<organism evidence="2 3">
    <name type="scientific">Eptatretus burgeri</name>
    <name type="common">Inshore hagfish</name>
    <dbReference type="NCBI Taxonomy" id="7764"/>
    <lineage>
        <taxon>Eukaryota</taxon>
        <taxon>Metazoa</taxon>
        <taxon>Chordata</taxon>
        <taxon>Craniata</taxon>
        <taxon>Vertebrata</taxon>
        <taxon>Cyclostomata</taxon>
        <taxon>Myxini</taxon>
        <taxon>Myxiniformes</taxon>
        <taxon>Myxinidae</taxon>
        <taxon>Eptatretinae</taxon>
        <taxon>Eptatretus</taxon>
    </lineage>
</organism>
<keyword evidence="3" id="KW-1185">Reference proteome</keyword>
<evidence type="ECO:0000313" key="2">
    <source>
        <dbReference type="Ensembl" id="ENSEBUP00000000307.1"/>
    </source>
</evidence>
<dbReference type="InterPro" id="IPR036186">
    <property type="entry name" value="Serpin_sf"/>
</dbReference>
<dbReference type="Ensembl" id="ENSEBUT00000000600.1">
    <property type="protein sequence ID" value="ENSEBUP00000000307.1"/>
    <property type="gene ID" value="ENSEBUG00000000508.1"/>
</dbReference>
<proteinExistence type="predicted"/>
<dbReference type="Proteomes" id="UP000694388">
    <property type="component" value="Unplaced"/>
</dbReference>
<protein>
    <recommendedName>
        <fullName evidence="1">Serpin domain-containing protein</fullName>
    </recommendedName>
</protein>
<reference evidence="2" key="2">
    <citation type="submission" date="2025-09" db="UniProtKB">
        <authorList>
            <consortium name="Ensembl"/>
        </authorList>
    </citation>
    <scope>IDENTIFICATION</scope>
</reference>
<dbReference type="SUPFAM" id="SSF56574">
    <property type="entry name" value="Serpins"/>
    <property type="match status" value="1"/>
</dbReference>
<dbReference type="Gene3D" id="3.30.497.10">
    <property type="entry name" value="Antithrombin, subunit I, domain 2"/>
    <property type="match status" value="1"/>
</dbReference>
<evidence type="ECO:0000313" key="3">
    <source>
        <dbReference type="Proteomes" id="UP000694388"/>
    </source>
</evidence>
<name>A0A8C4N7V8_EPTBU</name>
<dbReference type="InterPro" id="IPR023796">
    <property type="entry name" value="Serpin_dom"/>
</dbReference>
<accession>A0A8C4N7V8</accession>
<dbReference type="AlphaFoldDB" id="A0A8C4N7V8"/>
<evidence type="ECO:0000259" key="1">
    <source>
        <dbReference type="Pfam" id="PF00079"/>
    </source>
</evidence>
<sequence>MLWLKESITCDTSEIIMKMRFFVLLILCTFTSFTRSDPETGESVPDEEEDEELTAEHKLTHALGNFGIDLFRQAVKDQGDSNYLLSPLPIAAGLISMMLGSTSGSETQQQLSSVLWLNILKDVDKTLPKLLKSLNAGSKPLQQHTRLYVKRRELSREHFFLHHTFLSILIWLQERLLVLFF</sequence>
<dbReference type="InterPro" id="IPR042178">
    <property type="entry name" value="Serpin_sf_1"/>
</dbReference>
<feature type="domain" description="Serpin" evidence="1">
    <location>
        <begin position="62"/>
        <end position="158"/>
    </location>
</feature>
<dbReference type="Pfam" id="PF00079">
    <property type="entry name" value="Serpin"/>
    <property type="match status" value="1"/>
</dbReference>